<name>A0A2T3AC19_9PEZI</name>
<protein>
    <submittedName>
        <fullName evidence="2">Uncharacterized protein</fullName>
    </submittedName>
</protein>
<evidence type="ECO:0000256" key="1">
    <source>
        <dbReference type="SAM" id="Phobius"/>
    </source>
</evidence>
<organism evidence="2 3">
    <name type="scientific">Coniella lustricola</name>
    <dbReference type="NCBI Taxonomy" id="2025994"/>
    <lineage>
        <taxon>Eukaryota</taxon>
        <taxon>Fungi</taxon>
        <taxon>Dikarya</taxon>
        <taxon>Ascomycota</taxon>
        <taxon>Pezizomycotina</taxon>
        <taxon>Sordariomycetes</taxon>
        <taxon>Sordariomycetidae</taxon>
        <taxon>Diaporthales</taxon>
        <taxon>Schizoparmaceae</taxon>
        <taxon>Coniella</taxon>
    </lineage>
</organism>
<feature type="transmembrane region" description="Helical" evidence="1">
    <location>
        <begin position="6"/>
        <end position="24"/>
    </location>
</feature>
<proteinExistence type="predicted"/>
<dbReference type="Proteomes" id="UP000241462">
    <property type="component" value="Unassembled WGS sequence"/>
</dbReference>
<dbReference type="InParanoid" id="A0A2T3AC19"/>
<keyword evidence="1" id="KW-0812">Transmembrane</keyword>
<evidence type="ECO:0000313" key="3">
    <source>
        <dbReference type="Proteomes" id="UP000241462"/>
    </source>
</evidence>
<keyword evidence="1" id="KW-0472">Membrane</keyword>
<dbReference type="AlphaFoldDB" id="A0A2T3AC19"/>
<accession>A0A2T3AC19</accession>
<feature type="non-terminal residue" evidence="2">
    <location>
        <position position="91"/>
    </location>
</feature>
<dbReference type="EMBL" id="KZ678416">
    <property type="protein sequence ID" value="PSR90755.1"/>
    <property type="molecule type" value="Genomic_DNA"/>
</dbReference>
<keyword evidence="1" id="KW-1133">Transmembrane helix</keyword>
<keyword evidence="3" id="KW-1185">Reference proteome</keyword>
<gene>
    <name evidence="2" type="ORF">BD289DRAFT_430455</name>
</gene>
<reference evidence="2 3" key="1">
    <citation type="journal article" date="2018" name="Mycol. Prog.">
        <title>Coniella lustricola, a new species from submerged detritus.</title>
        <authorList>
            <person name="Raudabaugh D.B."/>
            <person name="Iturriaga T."/>
            <person name="Carver A."/>
            <person name="Mondo S."/>
            <person name="Pangilinan J."/>
            <person name="Lipzen A."/>
            <person name="He G."/>
            <person name="Amirebrahimi M."/>
            <person name="Grigoriev I.V."/>
            <person name="Miller A.N."/>
        </authorList>
    </citation>
    <scope>NUCLEOTIDE SEQUENCE [LARGE SCALE GENOMIC DNA]</scope>
    <source>
        <strain evidence="2 3">B22-T-1</strain>
    </source>
</reference>
<sequence length="91" mass="10314">MAAAYGLGAAAYGLVAAALLRLCVKQLWFAHSYSLRIVRNPLSPRKKKKSQIDQICTHTARYTWYLNFSLCHSKVCARMNLKNCTNFTLTM</sequence>
<evidence type="ECO:0000313" key="2">
    <source>
        <dbReference type="EMBL" id="PSR90755.1"/>
    </source>
</evidence>